<dbReference type="Proteomes" id="UP000504693">
    <property type="component" value="Chromosome"/>
</dbReference>
<evidence type="ECO:0000313" key="3">
    <source>
        <dbReference type="Proteomes" id="UP000504693"/>
    </source>
</evidence>
<sequence>MGVRIRTLAKAALPPLVACAIIALALEGARLVLPADLHPGLMLAVLVPLGALTYIGVLVAFWRDVVRKSIAMLRR</sequence>
<protein>
    <submittedName>
        <fullName evidence="2">Uncharacterized protein</fullName>
    </submittedName>
</protein>
<name>A0A7D4CL58_9SPHN</name>
<evidence type="ECO:0000256" key="1">
    <source>
        <dbReference type="SAM" id="Phobius"/>
    </source>
</evidence>
<dbReference type="KEGG" id="emv:HQR01_02850"/>
<keyword evidence="3" id="KW-1185">Reference proteome</keyword>
<organism evidence="2 3">
    <name type="scientific">Erythrobacter mangrovi</name>
    <dbReference type="NCBI Taxonomy" id="2739433"/>
    <lineage>
        <taxon>Bacteria</taxon>
        <taxon>Pseudomonadati</taxon>
        <taxon>Pseudomonadota</taxon>
        <taxon>Alphaproteobacteria</taxon>
        <taxon>Sphingomonadales</taxon>
        <taxon>Erythrobacteraceae</taxon>
        <taxon>Erythrobacter/Porphyrobacter group</taxon>
        <taxon>Erythrobacter</taxon>
    </lineage>
</organism>
<keyword evidence="1" id="KW-0812">Transmembrane</keyword>
<keyword evidence="1" id="KW-0472">Membrane</keyword>
<feature type="transmembrane region" description="Helical" evidence="1">
    <location>
        <begin position="41"/>
        <end position="62"/>
    </location>
</feature>
<dbReference type="RefSeq" id="WP_173212375.1">
    <property type="nucleotide sequence ID" value="NZ_CP053921.1"/>
</dbReference>
<evidence type="ECO:0000313" key="2">
    <source>
        <dbReference type="EMBL" id="QKG70388.1"/>
    </source>
</evidence>
<accession>A0A7D4CL58</accession>
<keyword evidence="1" id="KW-1133">Transmembrane helix</keyword>
<gene>
    <name evidence="2" type="ORF">HQR01_02850</name>
</gene>
<dbReference type="EMBL" id="CP053921">
    <property type="protein sequence ID" value="QKG70388.1"/>
    <property type="molecule type" value="Genomic_DNA"/>
</dbReference>
<reference evidence="2 3" key="1">
    <citation type="submission" date="2020-05" db="EMBL/GenBank/DDBJ databases">
        <title>Erythrobacter mangrovi sp. nov., isolated from rhizosphere soil of mangrove plant (Kandelia candel).</title>
        <authorList>
            <person name="Ye Y.H."/>
        </authorList>
    </citation>
    <scope>NUCLEOTIDE SEQUENCE [LARGE SCALE GENOMIC DNA]</scope>
    <source>
        <strain evidence="2 3">EB310</strain>
    </source>
</reference>
<proteinExistence type="predicted"/>
<dbReference type="AlphaFoldDB" id="A0A7D4CL58"/>